<evidence type="ECO:0000256" key="2">
    <source>
        <dbReference type="SAM" id="MobiDB-lite"/>
    </source>
</evidence>
<protein>
    <recommendedName>
        <fullName evidence="5">CAF1-domain-containing protein</fullName>
    </recommendedName>
</protein>
<reference evidence="3" key="1">
    <citation type="submission" date="2023-04" db="EMBL/GenBank/DDBJ databases">
        <title>Black Yeasts Isolated from many extreme environments.</title>
        <authorList>
            <person name="Coleine C."/>
            <person name="Stajich J.E."/>
            <person name="Selbmann L."/>
        </authorList>
    </citation>
    <scope>NUCLEOTIDE SEQUENCE</scope>
    <source>
        <strain evidence="3">CCFEE 5312</strain>
    </source>
</reference>
<evidence type="ECO:0000256" key="1">
    <source>
        <dbReference type="ARBA" id="ARBA00008372"/>
    </source>
</evidence>
<proteinExistence type="inferred from homology"/>
<organism evidence="3 4">
    <name type="scientific">Extremus antarcticus</name>
    <dbReference type="NCBI Taxonomy" id="702011"/>
    <lineage>
        <taxon>Eukaryota</taxon>
        <taxon>Fungi</taxon>
        <taxon>Dikarya</taxon>
        <taxon>Ascomycota</taxon>
        <taxon>Pezizomycotina</taxon>
        <taxon>Dothideomycetes</taxon>
        <taxon>Dothideomycetidae</taxon>
        <taxon>Mycosphaerellales</taxon>
        <taxon>Extremaceae</taxon>
        <taxon>Extremus</taxon>
    </lineage>
</organism>
<dbReference type="GO" id="GO:0003723">
    <property type="term" value="F:RNA binding"/>
    <property type="evidence" value="ECO:0007669"/>
    <property type="project" value="TreeGrafter"/>
</dbReference>
<dbReference type="InterPro" id="IPR051181">
    <property type="entry name" value="CAF1_poly(A)_ribonucleases"/>
</dbReference>
<dbReference type="PANTHER" id="PTHR15092:SF22">
    <property type="entry name" value="POLY(A)-SPECIFIC RIBONUCLEASE PNLDC1"/>
    <property type="match status" value="1"/>
</dbReference>
<dbReference type="GO" id="GO:1990431">
    <property type="term" value="P:priRNA 3'-end processing"/>
    <property type="evidence" value="ECO:0007669"/>
    <property type="project" value="TreeGrafter"/>
</dbReference>
<dbReference type="PANTHER" id="PTHR15092">
    <property type="entry name" value="POLY A -SPECIFIC RIBONUCLEASE/TARGET OF EGR1, MEMBER 1"/>
    <property type="match status" value="1"/>
</dbReference>
<dbReference type="Pfam" id="PF04857">
    <property type="entry name" value="CAF1"/>
    <property type="match status" value="1"/>
</dbReference>
<dbReference type="GO" id="GO:0005634">
    <property type="term" value="C:nucleus"/>
    <property type="evidence" value="ECO:0007669"/>
    <property type="project" value="TreeGrafter"/>
</dbReference>
<dbReference type="Proteomes" id="UP001271007">
    <property type="component" value="Unassembled WGS sequence"/>
</dbReference>
<accession>A0AAJ0GJA4</accession>
<dbReference type="GO" id="GO:0000175">
    <property type="term" value="F:3'-5'-RNA exonuclease activity"/>
    <property type="evidence" value="ECO:0007669"/>
    <property type="project" value="TreeGrafter"/>
</dbReference>
<name>A0AAJ0GJA4_9PEZI</name>
<dbReference type="GO" id="GO:0000289">
    <property type="term" value="P:nuclear-transcribed mRNA poly(A) tail shortening"/>
    <property type="evidence" value="ECO:0007669"/>
    <property type="project" value="TreeGrafter"/>
</dbReference>
<dbReference type="EMBL" id="JAWDJX010000001">
    <property type="protein sequence ID" value="KAK3058616.1"/>
    <property type="molecule type" value="Genomic_DNA"/>
</dbReference>
<dbReference type="InterPro" id="IPR006941">
    <property type="entry name" value="RNase_CAF1"/>
</dbReference>
<feature type="compositionally biased region" description="Basic and acidic residues" evidence="2">
    <location>
        <begin position="495"/>
        <end position="504"/>
    </location>
</feature>
<evidence type="ECO:0008006" key="5">
    <source>
        <dbReference type="Google" id="ProtNLM"/>
    </source>
</evidence>
<gene>
    <name evidence="3" type="ORF">LTR09_000181</name>
</gene>
<dbReference type="SUPFAM" id="SSF53098">
    <property type="entry name" value="Ribonuclease H-like"/>
    <property type="match status" value="1"/>
</dbReference>
<dbReference type="Gene3D" id="3.30.420.10">
    <property type="entry name" value="Ribonuclease H-like superfamily/Ribonuclease H"/>
    <property type="match status" value="2"/>
</dbReference>
<sequence>MEVDKVSFYPLLLDILTDISEAHFVTFDLELSGVPTKQVRSGKDTGKPSLQERYLENKHAAERYQILQIGLTCVQQDIENKKYILKPYNFELSPIIAESRLDIERIFSFQSGAAEFLLETGFNLAVPFERGVPYLSRDETQEAREKHLRRQDRSVIADIQIKPTETESLAFLQRIHDEINAWKNSRAFDALDYVNISAVCLEDLKEDDNIPELSRFEKRLVHQLVRAEYPELISIGKRSCVQVIPLDQEREKSVAEGRMRDNEKRIARQKGFRWIIEALRGSDITGIDLRECARDMVTGEAIFADMDTYKAQFHRAANLMRGNPRILVGHNCFLDLVYIFRTFLGDLPDTVEEFQELLHHYWPTIIDTKYMSTHNCGDISPVSALDQIAHQLSAQELPIIEVDPEHKKYNTAESLHEAGYDSFLTAQIAVRLSSKLEQDGSYVDINASTPSTNGTLVNGELTPTMSSLQLTDDTIDFEVSDLQPLDEAPFVPSIEGEKWKRRGDPSLGPQDPNDPFATDPRDRKHRHRDPEANRKGRVFEGGMPGWGSDFWRIYGNRLRVFGCEEAICVLDGSDAIVDDGEDGGVGL</sequence>
<dbReference type="GO" id="GO:1990432">
    <property type="term" value="P:siRNA 3'-end processing"/>
    <property type="evidence" value="ECO:0007669"/>
    <property type="project" value="TreeGrafter"/>
</dbReference>
<keyword evidence="4" id="KW-1185">Reference proteome</keyword>
<dbReference type="InterPro" id="IPR036397">
    <property type="entry name" value="RNaseH_sf"/>
</dbReference>
<evidence type="ECO:0000313" key="4">
    <source>
        <dbReference type="Proteomes" id="UP001271007"/>
    </source>
</evidence>
<comment type="similarity">
    <text evidence="1">Belongs to the CAF1 family.</text>
</comment>
<feature type="compositionally biased region" description="Basic and acidic residues" evidence="2">
    <location>
        <begin position="528"/>
        <end position="538"/>
    </location>
</feature>
<feature type="region of interest" description="Disordered" evidence="2">
    <location>
        <begin position="486"/>
        <end position="540"/>
    </location>
</feature>
<comment type="caution">
    <text evidence="3">The sequence shown here is derived from an EMBL/GenBank/DDBJ whole genome shotgun (WGS) entry which is preliminary data.</text>
</comment>
<dbReference type="AlphaFoldDB" id="A0AAJ0GJA4"/>
<evidence type="ECO:0000313" key="3">
    <source>
        <dbReference type="EMBL" id="KAK3058616.1"/>
    </source>
</evidence>
<dbReference type="InterPro" id="IPR012337">
    <property type="entry name" value="RNaseH-like_sf"/>
</dbReference>